<dbReference type="InterPro" id="IPR013785">
    <property type="entry name" value="Aldolase_TIM"/>
</dbReference>
<dbReference type="Pfam" id="PF00724">
    <property type="entry name" value="Oxidored_FMN"/>
    <property type="match status" value="1"/>
</dbReference>
<name>A0A562V3L4_9ACTN</name>
<dbReference type="InterPro" id="IPR001155">
    <property type="entry name" value="OxRdtase_FMN_N"/>
</dbReference>
<proteinExistence type="predicted"/>
<organism evidence="2 3">
    <name type="scientific">Stackebrandtia albiflava</name>
    <dbReference type="NCBI Taxonomy" id="406432"/>
    <lineage>
        <taxon>Bacteria</taxon>
        <taxon>Bacillati</taxon>
        <taxon>Actinomycetota</taxon>
        <taxon>Actinomycetes</taxon>
        <taxon>Glycomycetales</taxon>
        <taxon>Glycomycetaceae</taxon>
        <taxon>Stackebrandtia</taxon>
    </lineage>
</organism>
<evidence type="ECO:0000313" key="3">
    <source>
        <dbReference type="Proteomes" id="UP000321617"/>
    </source>
</evidence>
<dbReference type="SUPFAM" id="SSF51395">
    <property type="entry name" value="FMN-linked oxidoreductases"/>
    <property type="match status" value="1"/>
</dbReference>
<protein>
    <submittedName>
        <fullName evidence="2">N-ethylmaleimide reductase</fullName>
    </submittedName>
</protein>
<dbReference type="InterPro" id="IPR045247">
    <property type="entry name" value="Oye-like"/>
</dbReference>
<reference evidence="2 3" key="1">
    <citation type="journal article" date="2013" name="Stand. Genomic Sci.">
        <title>Genomic Encyclopedia of Type Strains, Phase I: The one thousand microbial genomes (KMG-I) project.</title>
        <authorList>
            <person name="Kyrpides N.C."/>
            <person name="Woyke T."/>
            <person name="Eisen J.A."/>
            <person name="Garrity G."/>
            <person name="Lilburn T.G."/>
            <person name="Beck B.J."/>
            <person name="Whitman W.B."/>
            <person name="Hugenholtz P."/>
            <person name="Klenk H.P."/>
        </authorList>
    </citation>
    <scope>NUCLEOTIDE SEQUENCE [LARGE SCALE GENOMIC DNA]</scope>
    <source>
        <strain evidence="2 3">DSM 45044</strain>
    </source>
</reference>
<evidence type="ECO:0000313" key="2">
    <source>
        <dbReference type="EMBL" id="TWJ12474.1"/>
    </source>
</evidence>
<dbReference type="GO" id="GO:0010181">
    <property type="term" value="F:FMN binding"/>
    <property type="evidence" value="ECO:0007669"/>
    <property type="project" value="InterPro"/>
</dbReference>
<dbReference type="AlphaFoldDB" id="A0A562V3L4"/>
<comment type="caution">
    <text evidence="2">The sequence shown here is derived from an EMBL/GenBank/DDBJ whole genome shotgun (WGS) entry which is preliminary data.</text>
</comment>
<dbReference type="Gene3D" id="3.20.20.70">
    <property type="entry name" value="Aldolase class I"/>
    <property type="match status" value="1"/>
</dbReference>
<dbReference type="GO" id="GO:0016491">
    <property type="term" value="F:oxidoreductase activity"/>
    <property type="evidence" value="ECO:0007669"/>
    <property type="project" value="InterPro"/>
</dbReference>
<dbReference type="PANTHER" id="PTHR22893:SF91">
    <property type="entry name" value="NADPH DEHYDROGENASE 2-RELATED"/>
    <property type="match status" value="1"/>
</dbReference>
<sequence length="364" mass="38219">MTDTSTTAPLFAPTRLGSLDLPNRLVMAPMSRHRATADGVPTPIMAEYYAQRATAGLIIAEASTPNQVGYTYPGIPGLFTEAQTAGWRHVAEAVTAAGGRIFLQMEHGGRIGHPDNSGLVPVAPSPIALPGTVQTPSGQRDAPVPREMTTDDIRETVADFAAAARLAVRAGAAGVEVHSANGYLLNQFLATSTNHRTDAYGGSVPRRIRFVVEVVEAVADAIGPDRGLRISPDNLINGIAMDDADRLFPALLDALAPVGPAYLHVGYADPAAPLFGELRRRWPAPLIANPVLGRRLPLPADGGTSAAAELLAAGADLISFGRPFLANPDLVARLRTGAPLNPVRRDVSMYGGDATGYTDYPSLT</sequence>
<keyword evidence="3" id="KW-1185">Reference proteome</keyword>
<gene>
    <name evidence="2" type="ORF">LX16_3232</name>
</gene>
<dbReference type="EMBL" id="VLLL01000006">
    <property type="protein sequence ID" value="TWJ12474.1"/>
    <property type="molecule type" value="Genomic_DNA"/>
</dbReference>
<dbReference type="PANTHER" id="PTHR22893">
    <property type="entry name" value="NADH OXIDOREDUCTASE-RELATED"/>
    <property type="match status" value="1"/>
</dbReference>
<evidence type="ECO:0000259" key="1">
    <source>
        <dbReference type="Pfam" id="PF00724"/>
    </source>
</evidence>
<dbReference type="Proteomes" id="UP000321617">
    <property type="component" value="Unassembled WGS sequence"/>
</dbReference>
<feature type="domain" description="NADH:flavin oxidoreductase/NADH oxidase N-terminal" evidence="1">
    <location>
        <begin position="10"/>
        <end position="341"/>
    </location>
</feature>
<accession>A0A562V3L4</accession>